<keyword evidence="2" id="KW-0472">Membrane</keyword>
<keyword evidence="2" id="KW-1133">Transmembrane helix</keyword>
<feature type="compositionally biased region" description="Basic and acidic residues" evidence="1">
    <location>
        <begin position="1"/>
        <end position="11"/>
    </location>
</feature>
<proteinExistence type="predicted"/>
<accession>A0ABU4FVL8</accession>
<keyword evidence="2" id="KW-0812">Transmembrane</keyword>
<gene>
    <name evidence="3" type="ORF">QT716_01415</name>
</gene>
<evidence type="ECO:0000313" key="4">
    <source>
        <dbReference type="Proteomes" id="UP001280629"/>
    </source>
</evidence>
<evidence type="ECO:0000256" key="2">
    <source>
        <dbReference type="SAM" id="Phobius"/>
    </source>
</evidence>
<dbReference type="Proteomes" id="UP001280629">
    <property type="component" value="Unassembled WGS sequence"/>
</dbReference>
<protein>
    <submittedName>
        <fullName evidence="3">Uncharacterized protein</fullName>
    </submittedName>
</protein>
<dbReference type="RefSeq" id="WP_317933912.1">
    <property type="nucleotide sequence ID" value="NZ_JAUBDH010000001.1"/>
</dbReference>
<comment type="caution">
    <text evidence="3">The sequence shown here is derived from an EMBL/GenBank/DDBJ whole genome shotgun (WGS) entry which is preliminary data.</text>
</comment>
<evidence type="ECO:0000256" key="1">
    <source>
        <dbReference type="SAM" id="MobiDB-lite"/>
    </source>
</evidence>
<organism evidence="3 4">
    <name type="scientific">Sporosarcina aquimarina</name>
    <dbReference type="NCBI Taxonomy" id="114975"/>
    <lineage>
        <taxon>Bacteria</taxon>
        <taxon>Bacillati</taxon>
        <taxon>Bacillota</taxon>
        <taxon>Bacilli</taxon>
        <taxon>Bacillales</taxon>
        <taxon>Caryophanaceae</taxon>
        <taxon>Sporosarcina</taxon>
    </lineage>
</organism>
<sequence length="179" mass="20154">MREDTVTKDTYTEGSSTDATKRKQIRGKKQTYLHVVRCEMKKKLVAIIMIFLLVASSSVSAKEESHFLKDWYEKAFKPLSEEVGAKTGEGLVLTIRTSRIIGQQTKSAFSIAMLEFGDAETKEVVLGIGEYRRQMQSELTTTSDELKKQNFESYKAQLSIEQTVAEDVDTLLADVLGQE</sequence>
<name>A0ABU4FVL8_9BACL</name>
<feature type="region of interest" description="Disordered" evidence="1">
    <location>
        <begin position="1"/>
        <end position="23"/>
    </location>
</feature>
<dbReference type="EMBL" id="JAUBDH010000001">
    <property type="protein sequence ID" value="MDW0108701.1"/>
    <property type="molecule type" value="Genomic_DNA"/>
</dbReference>
<keyword evidence="4" id="KW-1185">Reference proteome</keyword>
<reference evidence="3 4" key="1">
    <citation type="submission" date="2023-06" db="EMBL/GenBank/DDBJ databases">
        <title>Sporosarcina sp. nov., isolated from Korean traditional fermented seafood 'Jeotgal'.</title>
        <authorList>
            <person name="Yang A.-I."/>
            <person name="Shin N.-R."/>
        </authorList>
    </citation>
    <scope>NUCLEOTIDE SEQUENCE [LARGE SCALE GENOMIC DNA]</scope>
    <source>
        <strain evidence="3 4">KCTC3840</strain>
    </source>
</reference>
<evidence type="ECO:0000313" key="3">
    <source>
        <dbReference type="EMBL" id="MDW0108701.1"/>
    </source>
</evidence>
<feature type="transmembrane region" description="Helical" evidence="2">
    <location>
        <begin position="44"/>
        <end position="61"/>
    </location>
</feature>